<dbReference type="Proteomes" id="UP000586305">
    <property type="component" value="Unassembled WGS sequence"/>
</dbReference>
<dbReference type="Pfam" id="PF19267">
    <property type="entry name" value="CIS_spike_tip"/>
    <property type="match status" value="1"/>
</dbReference>
<evidence type="ECO:0000313" key="1">
    <source>
        <dbReference type="EMBL" id="NOU50550.1"/>
    </source>
</evidence>
<dbReference type="InterPro" id="IPR045362">
    <property type="entry name" value="CIS_spike_tip"/>
</dbReference>
<keyword evidence="2" id="KW-1185">Reference proteome</keyword>
<protein>
    <submittedName>
        <fullName evidence="1">Uncharacterized protein</fullName>
    </submittedName>
</protein>
<dbReference type="EMBL" id="JABBPG010000002">
    <property type="protein sequence ID" value="NOU50550.1"/>
    <property type="molecule type" value="Genomic_DNA"/>
</dbReference>
<dbReference type="RefSeq" id="WP_171625607.1">
    <property type="nucleotide sequence ID" value="NZ_JABBPG010000002.1"/>
</dbReference>
<reference evidence="1 2" key="1">
    <citation type="submission" date="2020-04" db="EMBL/GenBank/DDBJ databases">
        <title>Pseudoalteromonas caenipelagi sp. nov., isolated from a tidal flat.</title>
        <authorList>
            <person name="Park S."/>
            <person name="Yoon J.-H."/>
        </authorList>
    </citation>
    <scope>NUCLEOTIDE SEQUENCE [LARGE SCALE GENOMIC DNA]</scope>
    <source>
        <strain evidence="1 2">JBTF-M23</strain>
    </source>
</reference>
<gene>
    <name evidence="1" type="ORF">HG263_08345</name>
</gene>
<proteinExistence type="predicted"/>
<dbReference type="AlphaFoldDB" id="A0A849VCM8"/>
<evidence type="ECO:0000313" key="2">
    <source>
        <dbReference type="Proteomes" id="UP000586305"/>
    </source>
</evidence>
<sequence>MDKLLLDADLVQFDPVFSGAVLMGPPPVPIKASGKVTVMGKLICLQGDEKKVQLQIGYIKPPYVIPGMGMLKIIKLAGNQVSKKTVNGKKALLKGSVFDAEFTVLSPAQQPTAAGPVPDAKPKYKGKGKFISLNLKCTSK</sequence>
<comment type="caution">
    <text evidence="1">The sequence shown here is derived from an EMBL/GenBank/DDBJ whole genome shotgun (WGS) entry which is preliminary data.</text>
</comment>
<accession>A0A849VCM8</accession>
<organism evidence="1 2">
    <name type="scientific">Pseudoalteromonas caenipelagi</name>
    <dbReference type="NCBI Taxonomy" id="2726988"/>
    <lineage>
        <taxon>Bacteria</taxon>
        <taxon>Pseudomonadati</taxon>
        <taxon>Pseudomonadota</taxon>
        <taxon>Gammaproteobacteria</taxon>
        <taxon>Alteromonadales</taxon>
        <taxon>Pseudoalteromonadaceae</taxon>
        <taxon>Pseudoalteromonas</taxon>
    </lineage>
</organism>
<name>A0A849VCM8_9GAMM</name>